<dbReference type="AlphaFoldDB" id="A0AAV2ZGB5"/>
<keyword evidence="2" id="KW-1185">Reference proteome</keyword>
<protein>
    <submittedName>
        <fullName evidence="1">Uncharacterized protein</fullName>
    </submittedName>
</protein>
<evidence type="ECO:0000313" key="1">
    <source>
        <dbReference type="EMBL" id="DBA15856.1"/>
    </source>
</evidence>
<dbReference type="Proteomes" id="UP001181693">
    <property type="component" value="Unassembled WGS sequence"/>
</dbReference>
<accession>A0AAV2ZGB5</accession>
<proteinExistence type="predicted"/>
<gene>
    <name evidence="1" type="ORF">GDO54_003314</name>
</gene>
<evidence type="ECO:0000313" key="2">
    <source>
        <dbReference type="Proteomes" id="UP001181693"/>
    </source>
</evidence>
<dbReference type="EMBL" id="DYDO01000011">
    <property type="protein sequence ID" value="DBA15856.1"/>
    <property type="molecule type" value="Genomic_DNA"/>
</dbReference>
<sequence length="80" mass="9099">MPGRSGYDGTLQPMGPVTAAGRFDKNSETPFFLAPSFPTLNPRYNLTHFKQTWSLRVFNSKPLPRIKISMKKMQIPALWS</sequence>
<name>A0AAV2ZGB5_PYXAD</name>
<comment type="caution">
    <text evidence="1">The sequence shown here is derived from an EMBL/GenBank/DDBJ whole genome shotgun (WGS) entry which is preliminary data.</text>
</comment>
<reference evidence="1" key="1">
    <citation type="thesis" date="2020" institute="ProQuest LLC" country="789 East Eisenhower Parkway, Ann Arbor, MI, USA">
        <title>Comparative Genomics and Chromosome Evolution.</title>
        <authorList>
            <person name="Mudd A.B."/>
        </authorList>
    </citation>
    <scope>NUCLEOTIDE SEQUENCE</scope>
    <source>
        <strain evidence="1">1538</strain>
        <tissue evidence="1">Blood</tissue>
    </source>
</reference>
<organism evidence="1 2">
    <name type="scientific">Pyxicephalus adspersus</name>
    <name type="common">African bullfrog</name>
    <dbReference type="NCBI Taxonomy" id="30357"/>
    <lineage>
        <taxon>Eukaryota</taxon>
        <taxon>Metazoa</taxon>
        <taxon>Chordata</taxon>
        <taxon>Craniata</taxon>
        <taxon>Vertebrata</taxon>
        <taxon>Euteleostomi</taxon>
        <taxon>Amphibia</taxon>
        <taxon>Batrachia</taxon>
        <taxon>Anura</taxon>
        <taxon>Neobatrachia</taxon>
        <taxon>Ranoidea</taxon>
        <taxon>Pyxicephalidae</taxon>
        <taxon>Pyxicephalinae</taxon>
        <taxon>Pyxicephalus</taxon>
    </lineage>
</organism>